<feature type="active site" description="Nucleophile; for glutamine hydrolysis" evidence="11">
    <location>
        <position position="381"/>
    </location>
</feature>
<dbReference type="SUPFAM" id="SSF52317">
    <property type="entry name" value="Class I glutamine amidotransferase-like"/>
    <property type="match status" value="1"/>
</dbReference>
<feature type="active site" evidence="11">
    <location>
        <position position="509"/>
    </location>
</feature>
<dbReference type="UniPathway" id="UPA00159">
    <property type="reaction ID" value="UER00277"/>
</dbReference>
<keyword evidence="8 11" id="KW-0315">Glutamine amidotransferase</keyword>
<dbReference type="PROSITE" id="PS51273">
    <property type="entry name" value="GATASE_TYPE_1"/>
    <property type="match status" value="1"/>
</dbReference>
<comment type="activity regulation">
    <text evidence="11">Allosterically activated by GTP, when glutamine is the substrate; GTP has no effect on the reaction when ammonia is the substrate. The allosteric effector GTP functions by stabilizing the protein conformation that binds the tetrahedral intermediate(s) formed during glutamine hydrolysis. Inhibited by the product CTP, via allosteric rather than competitive inhibition.</text>
</comment>
<comment type="pathway">
    <text evidence="1 11">Pyrimidine metabolism; CTP biosynthesis via de novo pathway; CTP from UDP: step 2/2.</text>
</comment>
<dbReference type="PANTHER" id="PTHR11550:SF0">
    <property type="entry name" value="CTP SYNTHASE-RELATED"/>
    <property type="match status" value="1"/>
</dbReference>
<dbReference type="GO" id="GO:0005829">
    <property type="term" value="C:cytosol"/>
    <property type="evidence" value="ECO:0007669"/>
    <property type="project" value="TreeGrafter"/>
</dbReference>
<evidence type="ECO:0000256" key="1">
    <source>
        <dbReference type="ARBA" id="ARBA00005171"/>
    </source>
</evidence>
<feature type="binding site" evidence="11">
    <location>
        <position position="462"/>
    </location>
    <ligand>
        <name>L-glutamine</name>
        <dbReference type="ChEBI" id="CHEBI:58359"/>
    </ligand>
</feature>
<dbReference type="Gene3D" id="3.40.50.300">
    <property type="entry name" value="P-loop containing nucleotide triphosphate hydrolases"/>
    <property type="match status" value="1"/>
</dbReference>
<feature type="region of interest" description="Amidoligase domain" evidence="11">
    <location>
        <begin position="1"/>
        <end position="267"/>
    </location>
</feature>
<dbReference type="PANTHER" id="PTHR11550">
    <property type="entry name" value="CTP SYNTHASE"/>
    <property type="match status" value="1"/>
</dbReference>
<feature type="binding site" evidence="11">
    <location>
        <position position="71"/>
    </location>
    <ligand>
        <name>ATP</name>
        <dbReference type="ChEBI" id="CHEBI:30616"/>
    </ligand>
</feature>
<evidence type="ECO:0000313" key="14">
    <source>
        <dbReference type="EMBL" id="ATZ18350.1"/>
    </source>
</evidence>
<evidence type="ECO:0000259" key="12">
    <source>
        <dbReference type="Pfam" id="PF00117"/>
    </source>
</evidence>
<accession>A0A2K8NWZ3</accession>
<feature type="binding site" evidence="11">
    <location>
        <position position="141"/>
    </location>
    <ligand>
        <name>Mg(2+)</name>
        <dbReference type="ChEBI" id="CHEBI:18420"/>
    </ligand>
</feature>
<feature type="binding site" evidence="11">
    <location>
        <position position="405"/>
    </location>
    <ligand>
        <name>L-glutamine</name>
        <dbReference type="ChEBI" id="CHEBI:58359"/>
    </ligand>
</feature>
<dbReference type="RefSeq" id="WP_028123874.1">
    <property type="nucleotide sequence ID" value="NZ_CP024964.1"/>
</dbReference>
<keyword evidence="9 11" id="KW-0665">Pyrimidine biosynthesis</keyword>
<dbReference type="GO" id="GO:0046872">
    <property type="term" value="F:metal ion binding"/>
    <property type="evidence" value="ECO:0007669"/>
    <property type="project" value="UniProtKB-KW"/>
</dbReference>
<feature type="binding site" evidence="11">
    <location>
        <position position="54"/>
    </location>
    <ligand>
        <name>L-glutamine</name>
        <dbReference type="ChEBI" id="CHEBI:58359"/>
    </ligand>
</feature>
<comment type="catalytic activity">
    <reaction evidence="11">
        <text>UTP + NH4(+) + ATP = CTP + ADP + phosphate + 2 H(+)</text>
        <dbReference type="Rhea" id="RHEA:16597"/>
        <dbReference type="ChEBI" id="CHEBI:15378"/>
        <dbReference type="ChEBI" id="CHEBI:28938"/>
        <dbReference type="ChEBI" id="CHEBI:30616"/>
        <dbReference type="ChEBI" id="CHEBI:37563"/>
        <dbReference type="ChEBI" id="CHEBI:43474"/>
        <dbReference type="ChEBI" id="CHEBI:46398"/>
        <dbReference type="ChEBI" id="CHEBI:456216"/>
    </reaction>
</comment>
<dbReference type="CDD" id="cd03113">
    <property type="entry name" value="CTPS_N"/>
    <property type="match status" value="1"/>
</dbReference>
<dbReference type="HAMAP" id="MF_01227">
    <property type="entry name" value="PyrG"/>
    <property type="match status" value="1"/>
</dbReference>
<feature type="binding site" evidence="11">
    <location>
        <position position="71"/>
    </location>
    <ligand>
        <name>Mg(2+)</name>
        <dbReference type="ChEBI" id="CHEBI:18420"/>
    </ligand>
</feature>
<dbReference type="Proteomes" id="UP000231896">
    <property type="component" value="Chromosome"/>
</dbReference>
<dbReference type="FunFam" id="3.40.50.880:FF:000002">
    <property type="entry name" value="CTP synthase"/>
    <property type="match status" value="1"/>
</dbReference>
<feature type="active site" evidence="11">
    <location>
        <position position="507"/>
    </location>
</feature>
<evidence type="ECO:0000256" key="9">
    <source>
        <dbReference type="ARBA" id="ARBA00022975"/>
    </source>
</evidence>
<dbReference type="GO" id="GO:0003883">
    <property type="term" value="F:CTP synthase activity"/>
    <property type="evidence" value="ECO:0007669"/>
    <property type="project" value="UniProtKB-UniRule"/>
</dbReference>
<dbReference type="CDD" id="cd01746">
    <property type="entry name" value="GATase1_CTP_Synthase"/>
    <property type="match status" value="1"/>
</dbReference>
<dbReference type="GO" id="GO:0097268">
    <property type="term" value="C:cytoophidium"/>
    <property type="evidence" value="ECO:0007669"/>
    <property type="project" value="UniProtKB-ARBA"/>
</dbReference>
<dbReference type="InterPro" id="IPR033828">
    <property type="entry name" value="GATase1_CTP_Synthase"/>
</dbReference>
<dbReference type="InterPro" id="IPR027417">
    <property type="entry name" value="P-loop_NTPase"/>
</dbReference>
<dbReference type="SUPFAM" id="SSF52540">
    <property type="entry name" value="P-loop containing nucleoside triphosphate hydrolases"/>
    <property type="match status" value="1"/>
</dbReference>
<evidence type="ECO:0000256" key="5">
    <source>
        <dbReference type="ARBA" id="ARBA00022741"/>
    </source>
</evidence>
<keyword evidence="5 11" id="KW-0547">Nucleotide-binding</keyword>
<dbReference type="GO" id="GO:0005524">
    <property type="term" value="F:ATP binding"/>
    <property type="evidence" value="ECO:0007669"/>
    <property type="project" value="UniProtKB-KW"/>
</dbReference>
<feature type="binding site" evidence="11">
    <location>
        <begin position="148"/>
        <end position="150"/>
    </location>
    <ligand>
        <name>CTP</name>
        <dbReference type="ChEBI" id="CHEBI:37563"/>
        <note>allosteric inhibitor</note>
    </ligand>
</feature>
<dbReference type="Gene3D" id="3.40.50.880">
    <property type="match status" value="1"/>
</dbReference>
<feature type="binding site" evidence="11">
    <location>
        <begin position="382"/>
        <end position="385"/>
    </location>
    <ligand>
        <name>L-glutamine</name>
        <dbReference type="ChEBI" id="CHEBI:58359"/>
    </ligand>
</feature>
<feature type="binding site" evidence="11">
    <location>
        <position position="13"/>
    </location>
    <ligand>
        <name>CTP</name>
        <dbReference type="ChEBI" id="CHEBI:37563"/>
        <note>allosteric inhibitor</note>
    </ligand>
</feature>
<dbReference type="InterPro" id="IPR004468">
    <property type="entry name" value="CTP_synthase"/>
</dbReference>
<protein>
    <recommendedName>
        <fullName evidence="11">CTP synthase</fullName>
        <ecNumber evidence="11">6.3.4.2</ecNumber>
    </recommendedName>
    <alternativeName>
        <fullName evidence="11">Cytidine 5'-triphosphate synthase</fullName>
    </alternativeName>
    <alternativeName>
        <fullName evidence="11">Cytidine triphosphate synthetase</fullName>
        <shortName evidence="11">CTP synthetase</shortName>
        <shortName evidence="11">CTPS</shortName>
    </alternativeName>
    <alternativeName>
        <fullName evidence="11">UTP--ammonia ligase</fullName>
    </alternativeName>
</protein>
<dbReference type="FunFam" id="3.40.50.300:FF:000009">
    <property type="entry name" value="CTP synthase"/>
    <property type="match status" value="1"/>
</dbReference>
<dbReference type="STRING" id="1408435.GCA_000685885_00033"/>
<keyword evidence="6 11" id="KW-0067">ATP-binding</keyword>
<evidence type="ECO:0000256" key="7">
    <source>
        <dbReference type="ARBA" id="ARBA00022842"/>
    </source>
</evidence>
<dbReference type="GO" id="GO:0044210">
    <property type="term" value="P:'de novo' CTP biosynthetic process"/>
    <property type="evidence" value="ECO:0007669"/>
    <property type="project" value="UniProtKB-UniRule"/>
</dbReference>
<evidence type="ECO:0000256" key="6">
    <source>
        <dbReference type="ARBA" id="ARBA00022840"/>
    </source>
</evidence>
<comment type="catalytic activity">
    <reaction evidence="11">
        <text>L-glutamine + H2O = L-glutamate + NH4(+)</text>
        <dbReference type="Rhea" id="RHEA:15889"/>
        <dbReference type="ChEBI" id="CHEBI:15377"/>
        <dbReference type="ChEBI" id="CHEBI:28938"/>
        <dbReference type="ChEBI" id="CHEBI:29985"/>
        <dbReference type="ChEBI" id="CHEBI:58359"/>
    </reaction>
</comment>
<keyword evidence="7 11" id="KW-0460">Magnesium</keyword>
<dbReference type="OrthoDB" id="9801107at2"/>
<comment type="function">
    <text evidence="11">Catalyzes the ATP-dependent amination of UTP to CTP with either L-glutamine or ammonia as the source of nitrogen. Regulates intracellular CTP levels through interactions with the four ribonucleotide triphosphates.</text>
</comment>
<feature type="binding site" evidence="11">
    <location>
        <begin position="188"/>
        <end position="193"/>
    </location>
    <ligand>
        <name>UTP</name>
        <dbReference type="ChEBI" id="CHEBI:46398"/>
    </ligand>
</feature>
<dbReference type="Pfam" id="PF00117">
    <property type="entry name" value="GATase"/>
    <property type="match status" value="1"/>
</dbReference>
<sequence length="533" mass="60062">MAKFVFVTGGVVSGLGKGITASSLGNLLKASGLKVFMQKFDPYLNVDPGTMSPYQHGEVFVTDDGGETDLDLGHYERFIDEKLTKMSSTSAGRIYLEAINAERRGDWGGQTIQVVPHITDSIKNKVYQAAKTSEADVIISEIGGTVGDIESQPFIEAIRQIRMEQGKENVVFIHVALLLYLSASKEYKTKPIQMSVKELLSLGIQPDIIVQRTDKHSSKDIKEKISLFCNIPTNNVIDAIDKESIYEVPLEMYKQNLHGLVLDQLQIKTKKTDMSSWIKFIEKINKSKEEFEVTFVGKYIELQDAYLSVIESLKISGYEFNRKLKINWIQADKLNENNYKEVLQNAKGILVPGGFGDRGIEGMILASKYARENNIPYLGICLGMQVATISMARDFLNLPEANSTEFDNSGAKPIFDFIRGIDVQNLGGTLRLGASYKTSIKKGTLIEKLYGTNEVFERHRHRYEFNNAYKEVLEEKGLVFSGIYEEKKLVEMIELRNHPFFVGSQFHPEFTSRPNKPNPLFKGFVEAIINKNK</sequence>
<organism evidence="14 15">
    <name type="scientific">Mesoplasma melaleucae</name>
    <dbReference type="NCBI Taxonomy" id="81459"/>
    <lineage>
        <taxon>Bacteria</taxon>
        <taxon>Bacillati</taxon>
        <taxon>Mycoplasmatota</taxon>
        <taxon>Mollicutes</taxon>
        <taxon>Entomoplasmatales</taxon>
        <taxon>Entomoplasmataceae</taxon>
        <taxon>Mesoplasma</taxon>
    </lineage>
</organism>
<comment type="subunit">
    <text evidence="11">Homotetramer.</text>
</comment>
<feature type="binding site" evidence="11">
    <location>
        <position position="224"/>
    </location>
    <ligand>
        <name>UTP</name>
        <dbReference type="ChEBI" id="CHEBI:46398"/>
    </ligand>
</feature>
<keyword evidence="15" id="KW-1185">Reference proteome</keyword>
<evidence type="ECO:0000256" key="8">
    <source>
        <dbReference type="ARBA" id="ARBA00022962"/>
    </source>
</evidence>
<keyword evidence="4 11" id="KW-0479">Metal-binding</keyword>
<comment type="caution">
    <text evidence="11">Lacks conserved residue(s) required for the propagation of feature annotation.</text>
</comment>
<dbReference type="EMBL" id="CP024964">
    <property type="protein sequence ID" value="ATZ18350.1"/>
    <property type="molecule type" value="Genomic_DNA"/>
</dbReference>
<dbReference type="GO" id="GO:0042802">
    <property type="term" value="F:identical protein binding"/>
    <property type="evidence" value="ECO:0007669"/>
    <property type="project" value="TreeGrafter"/>
</dbReference>
<evidence type="ECO:0000259" key="13">
    <source>
        <dbReference type="Pfam" id="PF06418"/>
    </source>
</evidence>
<dbReference type="GO" id="GO:0019856">
    <property type="term" value="P:pyrimidine nucleobase biosynthetic process"/>
    <property type="evidence" value="ECO:0007669"/>
    <property type="project" value="TreeGrafter"/>
</dbReference>
<dbReference type="NCBIfam" id="NF003792">
    <property type="entry name" value="PRK05380.1"/>
    <property type="match status" value="1"/>
</dbReference>
<comment type="similarity">
    <text evidence="2 11">Belongs to the CTP synthase family.</text>
</comment>
<feature type="binding site" evidence="11">
    <location>
        <position position="354"/>
    </location>
    <ligand>
        <name>L-glutamine</name>
        <dbReference type="ChEBI" id="CHEBI:58359"/>
    </ligand>
</feature>
<dbReference type="InterPro" id="IPR017456">
    <property type="entry name" value="CTP_synthase_N"/>
</dbReference>
<feature type="domain" description="Glutamine amidotransferase" evidence="12">
    <location>
        <begin position="302"/>
        <end position="526"/>
    </location>
</feature>
<dbReference type="Pfam" id="PF06418">
    <property type="entry name" value="CTP_synth_N"/>
    <property type="match status" value="1"/>
</dbReference>
<evidence type="ECO:0000256" key="10">
    <source>
        <dbReference type="ARBA" id="ARBA00047781"/>
    </source>
</evidence>
<dbReference type="AlphaFoldDB" id="A0A2K8NWZ3"/>
<evidence type="ECO:0000256" key="11">
    <source>
        <dbReference type="HAMAP-Rule" id="MF_01227"/>
    </source>
</evidence>
<evidence type="ECO:0000256" key="2">
    <source>
        <dbReference type="ARBA" id="ARBA00007533"/>
    </source>
</evidence>
<dbReference type="KEGG" id="eml:EMELA_v1c08660"/>
<comment type="miscellaneous">
    <text evidence="11">CTPSs have evolved a hybrid strategy for distinguishing between UTP and CTP. The overlapping regions of the product feedback inhibitory and substrate sites recognize a common feature in both compounds, the triphosphate moiety. To differentiate isosteric substrate and product pyrimidine rings, an additional pocket far from the expected kinase/ligase catalytic site, specifically recognizes the cytosine and ribose portions of the product inhibitor.</text>
</comment>
<dbReference type="GO" id="GO:0004359">
    <property type="term" value="F:glutaminase activity"/>
    <property type="evidence" value="ECO:0007669"/>
    <property type="project" value="RHEA"/>
</dbReference>
<reference evidence="14 15" key="1">
    <citation type="submission" date="2017-11" db="EMBL/GenBank/DDBJ databases">
        <title>Genome sequence of Entomoplasma melaleucae M1 (ATCC 49191).</title>
        <authorList>
            <person name="Lo W.-S."/>
            <person name="Gasparich G.E."/>
            <person name="Kuo C.-H."/>
        </authorList>
    </citation>
    <scope>NUCLEOTIDE SEQUENCE [LARGE SCALE GENOMIC DNA]</scope>
    <source>
        <strain evidence="14 15">M1</strain>
    </source>
</reference>
<name>A0A2K8NWZ3_9MOLU</name>
<feature type="binding site" evidence="11">
    <location>
        <position position="224"/>
    </location>
    <ligand>
        <name>CTP</name>
        <dbReference type="ChEBI" id="CHEBI:37563"/>
        <note>allosteric inhibitor</note>
    </ligand>
</feature>
<keyword evidence="3 11" id="KW-0436">Ligase</keyword>
<dbReference type="InterPro" id="IPR017926">
    <property type="entry name" value="GATASE"/>
</dbReference>
<dbReference type="EC" id="6.3.4.2" evidence="11"/>
<evidence type="ECO:0000313" key="15">
    <source>
        <dbReference type="Proteomes" id="UP000231896"/>
    </source>
</evidence>
<dbReference type="NCBIfam" id="TIGR00337">
    <property type="entry name" value="PyrG"/>
    <property type="match status" value="1"/>
</dbReference>
<proteinExistence type="inferred from homology"/>
<comment type="catalytic activity">
    <reaction evidence="10 11">
        <text>UTP + L-glutamine + ATP + H2O = CTP + L-glutamate + ADP + phosphate + 2 H(+)</text>
        <dbReference type="Rhea" id="RHEA:26426"/>
        <dbReference type="ChEBI" id="CHEBI:15377"/>
        <dbReference type="ChEBI" id="CHEBI:15378"/>
        <dbReference type="ChEBI" id="CHEBI:29985"/>
        <dbReference type="ChEBI" id="CHEBI:30616"/>
        <dbReference type="ChEBI" id="CHEBI:37563"/>
        <dbReference type="ChEBI" id="CHEBI:43474"/>
        <dbReference type="ChEBI" id="CHEBI:46398"/>
        <dbReference type="ChEBI" id="CHEBI:58359"/>
        <dbReference type="ChEBI" id="CHEBI:456216"/>
        <dbReference type="EC" id="6.3.4.2"/>
    </reaction>
</comment>
<evidence type="ECO:0000256" key="3">
    <source>
        <dbReference type="ARBA" id="ARBA00022598"/>
    </source>
</evidence>
<feature type="domain" description="CTP synthase N-terminal" evidence="13">
    <location>
        <begin position="3"/>
        <end position="267"/>
    </location>
</feature>
<feature type="binding site" evidence="11">
    <location>
        <begin position="188"/>
        <end position="193"/>
    </location>
    <ligand>
        <name>CTP</name>
        <dbReference type="ChEBI" id="CHEBI:37563"/>
        <note>allosteric inhibitor</note>
    </ligand>
</feature>
<dbReference type="InterPro" id="IPR029062">
    <property type="entry name" value="Class_I_gatase-like"/>
</dbReference>
<evidence type="ECO:0000256" key="4">
    <source>
        <dbReference type="ARBA" id="ARBA00022723"/>
    </source>
</evidence>
<feature type="binding site" evidence="11">
    <location>
        <begin position="14"/>
        <end position="19"/>
    </location>
    <ligand>
        <name>ATP</name>
        <dbReference type="ChEBI" id="CHEBI:30616"/>
    </ligand>
</feature>
<gene>
    <name evidence="11 14" type="primary">pyrG</name>
    <name evidence="14" type="ORF">EMELA_v1c08660</name>
</gene>
<feature type="binding site" evidence="11">
    <location>
        <position position="13"/>
    </location>
    <ligand>
        <name>UTP</name>
        <dbReference type="ChEBI" id="CHEBI:46398"/>
    </ligand>
</feature>